<reference evidence="2 3" key="1">
    <citation type="submission" date="2024-03" db="EMBL/GenBank/DDBJ databases">
        <title>Aureococcus anophagefferens CCMP1851 and Kratosvirus quantuckense: Draft genome of a second virus-susceptible host strain in the model system.</title>
        <authorList>
            <person name="Chase E."/>
            <person name="Truchon A.R."/>
            <person name="Schepens W."/>
            <person name="Wilhelm S.W."/>
        </authorList>
    </citation>
    <scope>NUCLEOTIDE SEQUENCE [LARGE SCALE GENOMIC DNA]</scope>
    <source>
        <strain evidence="2 3">CCMP1851</strain>
    </source>
</reference>
<keyword evidence="3" id="KW-1185">Reference proteome</keyword>
<feature type="compositionally biased region" description="Basic and acidic residues" evidence="1">
    <location>
        <begin position="1"/>
        <end position="10"/>
    </location>
</feature>
<accession>A0ABR1GFU9</accession>
<name>A0ABR1GFU9_AURAN</name>
<organism evidence="2 3">
    <name type="scientific">Aureococcus anophagefferens</name>
    <name type="common">Harmful bloom alga</name>
    <dbReference type="NCBI Taxonomy" id="44056"/>
    <lineage>
        <taxon>Eukaryota</taxon>
        <taxon>Sar</taxon>
        <taxon>Stramenopiles</taxon>
        <taxon>Ochrophyta</taxon>
        <taxon>Pelagophyceae</taxon>
        <taxon>Pelagomonadales</taxon>
        <taxon>Pelagomonadaceae</taxon>
        <taxon>Aureococcus</taxon>
    </lineage>
</organism>
<sequence>MDQPAARDARAAATMEQPAARDARAAATMEQPAARDALGGDGDAPSSASPMDVEAEACLTQRSSATHLTQRSSATLRVLYGLRVWTDAGNPVGGRDACAREAAELSGDVLDTGVSACHLRDEILVRKRWYDGAVTWFDMQVSAAALRPARGQAAAIYATQRVVFGFVSVLANCRVLFFHYSAGPSVDPHPKFTVDARSRAVIRAHVAAGSVEVALPLVAFLTSDEALGRGAMWATLAAEVVHASTAAALTPDVFGTKTIMVPAYAVVVAIKVLLA</sequence>
<protein>
    <submittedName>
        <fullName evidence="2">Uncharacterized protein</fullName>
    </submittedName>
</protein>
<evidence type="ECO:0000313" key="2">
    <source>
        <dbReference type="EMBL" id="KAK7254879.1"/>
    </source>
</evidence>
<feature type="region of interest" description="Disordered" evidence="1">
    <location>
        <begin position="1"/>
        <end position="53"/>
    </location>
</feature>
<evidence type="ECO:0000256" key="1">
    <source>
        <dbReference type="SAM" id="MobiDB-lite"/>
    </source>
</evidence>
<dbReference type="Proteomes" id="UP001363151">
    <property type="component" value="Unassembled WGS sequence"/>
</dbReference>
<comment type="caution">
    <text evidence="2">The sequence shown here is derived from an EMBL/GenBank/DDBJ whole genome shotgun (WGS) entry which is preliminary data.</text>
</comment>
<gene>
    <name evidence="2" type="ORF">SO694_00135045</name>
</gene>
<proteinExistence type="predicted"/>
<evidence type="ECO:0000313" key="3">
    <source>
        <dbReference type="Proteomes" id="UP001363151"/>
    </source>
</evidence>
<dbReference type="EMBL" id="JBBJCI010000014">
    <property type="protein sequence ID" value="KAK7254879.1"/>
    <property type="molecule type" value="Genomic_DNA"/>
</dbReference>